<keyword evidence="2" id="KW-1185">Reference proteome</keyword>
<gene>
    <name evidence="1" type="ORF">DPMN_039130</name>
</gene>
<evidence type="ECO:0000313" key="2">
    <source>
        <dbReference type="Proteomes" id="UP000828390"/>
    </source>
</evidence>
<reference evidence="1" key="2">
    <citation type="submission" date="2020-11" db="EMBL/GenBank/DDBJ databases">
        <authorList>
            <person name="McCartney M.A."/>
            <person name="Auch B."/>
            <person name="Kono T."/>
            <person name="Mallez S."/>
            <person name="Becker A."/>
            <person name="Gohl D.M."/>
            <person name="Silverstein K.A.T."/>
            <person name="Koren S."/>
            <person name="Bechman K.B."/>
            <person name="Herman A."/>
            <person name="Abrahante J.E."/>
            <person name="Garbe J."/>
        </authorList>
    </citation>
    <scope>NUCLEOTIDE SEQUENCE</scope>
    <source>
        <strain evidence="1">Duluth1</strain>
        <tissue evidence="1">Whole animal</tissue>
    </source>
</reference>
<dbReference type="EMBL" id="JAIWYP010000002">
    <property type="protein sequence ID" value="KAH3875850.1"/>
    <property type="molecule type" value="Genomic_DNA"/>
</dbReference>
<evidence type="ECO:0000313" key="1">
    <source>
        <dbReference type="EMBL" id="KAH3875850.1"/>
    </source>
</evidence>
<proteinExistence type="predicted"/>
<organism evidence="1 2">
    <name type="scientific">Dreissena polymorpha</name>
    <name type="common">Zebra mussel</name>
    <name type="synonym">Mytilus polymorpha</name>
    <dbReference type="NCBI Taxonomy" id="45954"/>
    <lineage>
        <taxon>Eukaryota</taxon>
        <taxon>Metazoa</taxon>
        <taxon>Spiralia</taxon>
        <taxon>Lophotrochozoa</taxon>
        <taxon>Mollusca</taxon>
        <taxon>Bivalvia</taxon>
        <taxon>Autobranchia</taxon>
        <taxon>Heteroconchia</taxon>
        <taxon>Euheterodonta</taxon>
        <taxon>Imparidentia</taxon>
        <taxon>Neoheterodontei</taxon>
        <taxon>Myida</taxon>
        <taxon>Dreissenoidea</taxon>
        <taxon>Dreissenidae</taxon>
        <taxon>Dreissena</taxon>
    </lineage>
</organism>
<protein>
    <submittedName>
        <fullName evidence="1">Uncharacterized protein</fullName>
    </submittedName>
</protein>
<sequence>MNNGLTKNVRVLTNFHFSNIRKNAPLIRDHALKRFETSFELLHIIKTNILTTFHEDWTIYIYIYMITQSLRFSFNLTSFKLGKDTIETNLMTKFHEVQN</sequence>
<reference evidence="1" key="1">
    <citation type="journal article" date="2019" name="bioRxiv">
        <title>The Genome of the Zebra Mussel, Dreissena polymorpha: A Resource for Invasive Species Research.</title>
        <authorList>
            <person name="McCartney M.A."/>
            <person name="Auch B."/>
            <person name="Kono T."/>
            <person name="Mallez S."/>
            <person name="Zhang Y."/>
            <person name="Obille A."/>
            <person name="Becker A."/>
            <person name="Abrahante J.E."/>
            <person name="Garbe J."/>
            <person name="Badalamenti J.P."/>
            <person name="Herman A."/>
            <person name="Mangelson H."/>
            <person name="Liachko I."/>
            <person name="Sullivan S."/>
            <person name="Sone E.D."/>
            <person name="Koren S."/>
            <person name="Silverstein K.A.T."/>
            <person name="Beckman K.B."/>
            <person name="Gohl D.M."/>
        </authorList>
    </citation>
    <scope>NUCLEOTIDE SEQUENCE</scope>
    <source>
        <strain evidence="1">Duluth1</strain>
        <tissue evidence="1">Whole animal</tissue>
    </source>
</reference>
<name>A0A9D4RRC6_DREPO</name>
<comment type="caution">
    <text evidence="1">The sequence shown here is derived from an EMBL/GenBank/DDBJ whole genome shotgun (WGS) entry which is preliminary data.</text>
</comment>
<accession>A0A9D4RRC6</accession>
<dbReference type="Proteomes" id="UP000828390">
    <property type="component" value="Unassembled WGS sequence"/>
</dbReference>
<dbReference type="AlphaFoldDB" id="A0A9D4RRC6"/>